<evidence type="ECO:0000256" key="3">
    <source>
        <dbReference type="ARBA" id="ARBA00022755"/>
    </source>
</evidence>
<dbReference type="InterPro" id="IPR036477">
    <property type="entry name" value="Formyl_transf_N_sf"/>
</dbReference>
<evidence type="ECO:0000259" key="7">
    <source>
        <dbReference type="Pfam" id="PF00551"/>
    </source>
</evidence>
<feature type="domain" description="Formyl transferase N-terminal" evidence="7">
    <location>
        <begin position="1"/>
        <end position="178"/>
    </location>
</feature>
<dbReference type="SUPFAM" id="SSF53328">
    <property type="entry name" value="Formyltransferase"/>
    <property type="match status" value="1"/>
</dbReference>
<dbReference type="InterPro" id="IPR001555">
    <property type="entry name" value="GART_AS"/>
</dbReference>
<dbReference type="Pfam" id="PF00551">
    <property type="entry name" value="Formyl_trans_N"/>
    <property type="match status" value="1"/>
</dbReference>
<accession>A0A7Y7M8B6</accession>
<dbReference type="InterPro" id="IPR002376">
    <property type="entry name" value="Formyl_transf_N"/>
</dbReference>
<comment type="similarity">
    <text evidence="4">Belongs to the GART family.</text>
</comment>
<protein>
    <recommendedName>
        <fullName evidence="6">Phosphoribosylglycinamide formyltransferase</fullName>
        <ecNumber evidence="6">2.1.2.2</ecNumber>
    </recommendedName>
</protein>
<evidence type="ECO:0000313" key="8">
    <source>
        <dbReference type="EMBL" id="NVN12864.1"/>
    </source>
</evidence>
<name>A0A7Y7M8B6_9PROT</name>
<comment type="caution">
    <text evidence="8">The sequence shown here is derived from an EMBL/GenBank/DDBJ whole genome shotgun (WGS) entry which is preliminary data.</text>
</comment>
<dbReference type="CDD" id="cd08645">
    <property type="entry name" value="FMT_core_GART"/>
    <property type="match status" value="1"/>
</dbReference>
<dbReference type="HAMAP" id="MF_01930">
    <property type="entry name" value="PurN"/>
    <property type="match status" value="1"/>
</dbReference>
<reference evidence="8 9" key="1">
    <citation type="submission" date="2020-06" db="EMBL/GenBank/DDBJ databases">
        <title>Description of novel acetic acid bacteria.</title>
        <authorList>
            <person name="Sombolestani A."/>
        </authorList>
    </citation>
    <scope>NUCLEOTIDE SEQUENCE [LARGE SCALE GENOMIC DNA]</scope>
    <source>
        <strain evidence="8 9">LMG 31431</strain>
    </source>
</reference>
<keyword evidence="2 8" id="KW-0808">Transferase</keyword>
<gene>
    <name evidence="8" type="ORF">HUK84_17315</name>
</gene>
<dbReference type="NCBIfam" id="TIGR00639">
    <property type="entry name" value="PurN"/>
    <property type="match status" value="1"/>
</dbReference>
<keyword evidence="3" id="KW-0658">Purine biosynthesis</keyword>
<evidence type="ECO:0000256" key="6">
    <source>
        <dbReference type="NCBIfam" id="TIGR00639"/>
    </source>
</evidence>
<evidence type="ECO:0000256" key="5">
    <source>
        <dbReference type="ARBA" id="ARBA00047664"/>
    </source>
</evidence>
<organism evidence="8 9">
    <name type="scientific">Nguyenibacter vanlangensis</name>
    <dbReference type="NCBI Taxonomy" id="1216886"/>
    <lineage>
        <taxon>Bacteria</taxon>
        <taxon>Pseudomonadati</taxon>
        <taxon>Pseudomonadota</taxon>
        <taxon>Alphaproteobacteria</taxon>
        <taxon>Acetobacterales</taxon>
        <taxon>Acetobacteraceae</taxon>
        <taxon>Nguyenibacter</taxon>
    </lineage>
</organism>
<evidence type="ECO:0000256" key="4">
    <source>
        <dbReference type="ARBA" id="ARBA00038440"/>
    </source>
</evidence>
<comment type="catalytic activity">
    <reaction evidence="5">
        <text>N(1)-(5-phospho-beta-D-ribosyl)glycinamide + (6R)-10-formyltetrahydrofolate = N(2)-formyl-N(1)-(5-phospho-beta-D-ribosyl)glycinamide + (6S)-5,6,7,8-tetrahydrofolate + H(+)</text>
        <dbReference type="Rhea" id="RHEA:15053"/>
        <dbReference type="ChEBI" id="CHEBI:15378"/>
        <dbReference type="ChEBI" id="CHEBI:57453"/>
        <dbReference type="ChEBI" id="CHEBI:143788"/>
        <dbReference type="ChEBI" id="CHEBI:147286"/>
        <dbReference type="ChEBI" id="CHEBI:195366"/>
        <dbReference type="EC" id="2.1.2.2"/>
    </reaction>
</comment>
<dbReference type="EMBL" id="JABXXP010000620">
    <property type="protein sequence ID" value="NVN12864.1"/>
    <property type="molecule type" value="Genomic_DNA"/>
</dbReference>
<feature type="non-terminal residue" evidence="8">
    <location>
        <position position="1"/>
    </location>
</feature>
<dbReference type="GO" id="GO:0004644">
    <property type="term" value="F:phosphoribosylglycinamide formyltransferase activity"/>
    <property type="evidence" value="ECO:0007669"/>
    <property type="project" value="UniProtKB-UniRule"/>
</dbReference>
<dbReference type="GO" id="GO:0005829">
    <property type="term" value="C:cytosol"/>
    <property type="evidence" value="ECO:0007669"/>
    <property type="project" value="TreeGrafter"/>
</dbReference>
<comment type="pathway">
    <text evidence="1">Purine metabolism; IMP biosynthesis via de novo pathway; N(2)-formyl-N(1)-(5-phospho-D-ribosyl)glycinamide from N(1)-(5-phospho-D-ribosyl)glycinamide (10-formyl THF route): step 1/1.</text>
</comment>
<proteinExistence type="inferred from homology"/>
<dbReference type="Proteomes" id="UP000534870">
    <property type="component" value="Unassembled WGS sequence"/>
</dbReference>
<dbReference type="EC" id="2.1.2.2" evidence="6"/>
<dbReference type="UniPathway" id="UPA00074">
    <property type="reaction ID" value="UER00126"/>
</dbReference>
<dbReference type="GO" id="GO:0006189">
    <property type="term" value="P:'de novo' IMP biosynthetic process"/>
    <property type="evidence" value="ECO:0007669"/>
    <property type="project" value="UniProtKB-UniPathway"/>
</dbReference>
<dbReference type="PANTHER" id="PTHR43369:SF2">
    <property type="entry name" value="PHOSPHORIBOSYLGLYCINAMIDE FORMYLTRANSFERASE"/>
    <property type="match status" value="1"/>
</dbReference>
<evidence type="ECO:0000313" key="9">
    <source>
        <dbReference type="Proteomes" id="UP000534870"/>
    </source>
</evidence>
<sequence>ILISGRGSNMRALIDACAMPDFPARIALVLSNRPDAPGLEVARSAGLRTEVVDHRPFRGDRVAHERAIDAALRDAGAELVCLAGYMRLLTPFLTGAWAGRMLNIHPSLLPAFPGLHTHERALAAGVKLHGCTVHLVTEVMDEGPILGQAAVPVHAGDTPGQLAARVLEQEHVLYPAALRRHLTRDAAAETEPAAGPLLFL</sequence>
<dbReference type="Gene3D" id="3.40.50.170">
    <property type="entry name" value="Formyl transferase, N-terminal domain"/>
    <property type="match status" value="1"/>
</dbReference>
<evidence type="ECO:0000256" key="1">
    <source>
        <dbReference type="ARBA" id="ARBA00005054"/>
    </source>
</evidence>
<dbReference type="PROSITE" id="PS00373">
    <property type="entry name" value="GART"/>
    <property type="match status" value="1"/>
</dbReference>
<dbReference type="PANTHER" id="PTHR43369">
    <property type="entry name" value="PHOSPHORIBOSYLGLYCINAMIDE FORMYLTRANSFERASE"/>
    <property type="match status" value="1"/>
</dbReference>
<evidence type="ECO:0000256" key="2">
    <source>
        <dbReference type="ARBA" id="ARBA00022679"/>
    </source>
</evidence>
<dbReference type="AlphaFoldDB" id="A0A7Y7M8B6"/>
<dbReference type="InterPro" id="IPR004607">
    <property type="entry name" value="GART"/>
</dbReference>